<keyword evidence="5" id="KW-1185">Reference proteome</keyword>
<dbReference type="PANTHER" id="PTHR46115">
    <property type="entry name" value="THIOREDOXIN-LIKE PROTEIN 1"/>
    <property type="match status" value="1"/>
</dbReference>
<dbReference type="SUPFAM" id="SSF52833">
    <property type="entry name" value="Thioredoxin-like"/>
    <property type="match status" value="1"/>
</dbReference>
<proteinExistence type="predicted"/>
<dbReference type="InterPro" id="IPR013766">
    <property type="entry name" value="Thioredoxin_domain"/>
</dbReference>
<dbReference type="CDD" id="cd02947">
    <property type="entry name" value="TRX_family"/>
    <property type="match status" value="1"/>
</dbReference>
<dbReference type="InterPro" id="IPR008979">
    <property type="entry name" value="Galactose-bd-like_sf"/>
</dbReference>
<dbReference type="PROSITE" id="PS51352">
    <property type="entry name" value="THIOREDOXIN_2"/>
    <property type="match status" value="1"/>
</dbReference>
<dbReference type="Gene3D" id="2.60.120.470">
    <property type="entry name" value="PITH domain"/>
    <property type="match status" value="1"/>
</dbReference>
<dbReference type="PROSITE" id="PS51532">
    <property type="entry name" value="PITH"/>
    <property type="match status" value="1"/>
</dbReference>
<gene>
    <name evidence="4" type="ORF">NMOB1V02_LOCUS3459</name>
</gene>
<accession>A0A7R9GCC1</accession>
<sequence length="290" mass="32249">MANLKTITEESQYKAELEAAGSRLVVVDFMAEWCQPCLRMGPVLKEFALRYPNAVFLKVDVDQQADIASRENVSSLPTFILFKLKCKIDQMKGADAVGLEAKIKEHYVSGDGDGSGGDSAVPGQLDLTAFIVKSNCECLNEDNQFTWENALKNDDSVLKSDCDEQIILGLSFRTNVKLHSLVIRGPRSCGPKTVKLFSNLTNGLDFDSAQSKEPTQTIIMTEDDIEQGKPQTLKYVKFQNVHNVTMFIQDNQEGTELTEVTRVQFFGSPISITNMEEFKRVSGTKGEAHF</sequence>
<dbReference type="Gene3D" id="3.40.30.10">
    <property type="entry name" value="Glutaredoxin"/>
    <property type="match status" value="1"/>
</dbReference>
<reference evidence="4" key="1">
    <citation type="submission" date="2020-11" db="EMBL/GenBank/DDBJ databases">
        <authorList>
            <person name="Tran Van P."/>
        </authorList>
    </citation>
    <scope>NUCLEOTIDE SEQUENCE</scope>
</reference>
<dbReference type="Pfam" id="PF06201">
    <property type="entry name" value="PITH"/>
    <property type="match status" value="1"/>
</dbReference>
<dbReference type="Proteomes" id="UP000678499">
    <property type="component" value="Unassembled WGS sequence"/>
</dbReference>
<evidence type="ECO:0000256" key="1">
    <source>
        <dbReference type="ARBA" id="ARBA00023157"/>
    </source>
</evidence>
<keyword evidence="1" id="KW-1015">Disulfide bond</keyword>
<dbReference type="GO" id="GO:0005737">
    <property type="term" value="C:cytoplasm"/>
    <property type="evidence" value="ECO:0007669"/>
    <property type="project" value="UniProtKB-ARBA"/>
</dbReference>
<dbReference type="EMBL" id="OA882496">
    <property type="protein sequence ID" value="CAD7275670.1"/>
    <property type="molecule type" value="Genomic_DNA"/>
</dbReference>
<organism evidence="4">
    <name type="scientific">Notodromas monacha</name>
    <dbReference type="NCBI Taxonomy" id="399045"/>
    <lineage>
        <taxon>Eukaryota</taxon>
        <taxon>Metazoa</taxon>
        <taxon>Ecdysozoa</taxon>
        <taxon>Arthropoda</taxon>
        <taxon>Crustacea</taxon>
        <taxon>Oligostraca</taxon>
        <taxon>Ostracoda</taxon>
        <taxon>Podocopa</taxon>
        <taxon>Podocopida</taxon>
        <taxon>Cypridocopina</taxon>
        <taxon>Cypridoidea</taxon>
        <taxon>Cyprididae</taxon>
        <taxon>Notodromas</taxon>
    </lineage>
</organism>
<evidence type="ECO:0000259" key="3">
    <source>
        <dbReference type="PROSITE" id="PS51532"/>
    </source>
</evidence>
<dbReference type="InterPro" id="IPR037047">
    <property type="entry name" value="PITH_dom_sf"/>
</dbReference>
<evidence type="ECO:0000313" key="5">
    <source>
        <dbReference type="Proteomes" id="UP000678499"/>
    </source>
</evidence>
<evidence type="ECO:0000259" key="2">
    <source>
        <dbReference type="PROSITE" id="PS51352"/>
    </source>
</evidence>
<evidence type="ECO:0008006" key="6">
    <source>
        <dbReference type="Google" id="ProtNLM"/>
    </source>
</evidence>
<dbReference type="PRINTS" id="PR00421">
    <property type="entry name" value="THIOREDOXIN"/>
</dbReference>
<dbReference type="AlphaFoldDB" id="A0A7R9GCC1"/>
<feature type="domain" description="Thioredoxin" evidence="2">
    <location>
        <begin position="1"/>
        <end position="108"/>
    </location>
</feature>
<protein>
    <recommendedName>
        <fullName evidence="6">Thioredoxin-like protein 1</fullName>
    </recommendedName>
</protein>
<dbReference type="OrthoDB" id="2121326at2759"/>
<dbReference type="Pfam" id="PF00085">
    <property type="entry name" value="Thioredoxin"/>
    <property type="match status" value="1"/>
</dbReference>
<evidence type="ECO:0000313" key="4">
    <source>
        <dbReference type="EMBL" id="CAD7275670.1"/>
    </source>
</evidence>
<dbReference type="SUPFAM" id="SSF49785">
    <property type="entry name" value="Galactose-binding domain-like"/>
    <property type="match status" value="1"/>
</dbReference>
<name>A0A7R9GCC1_9CRUS</name>
<dbReference type="EMBL" id="CAJPEX010000459">
    <property type="protein sequence ID" value="CAG0915822.1"/>
    <property type="molecule type" value="Genomic_DNA"/>
</dbReference>
<dbReference type="InterPro" id="IPR036249">
    <property type="entry name" value="Thioredoxin-like_sf"/>
</dbReference>
<feature type="domain" description="PITH" evidence="3">
    <location>
        <begin position="116"/>
        <end position="285"/>
    </location>
</feature>
<dbReference type="InterPro" id="IPR010400">
    <property type="entry name" value="PITH_dom"/>
</dbReference>